<keyword evidence="6" id="KW-1185">Reference proteome</keyword>
<evidence type="ECO:0000259" key="3">
    <source>
        <dbReference type="PROSITE" id="PS51272"/>
    </source>
</evidence>
<feature type="chain" id="PRO_5012571944" description="Metallophosphoesterase" evidence="2">
    <location>
        <begin position="30"/>
        <end position="1996"/>
    </location>
</feature>
<dbReference type="Gene3D" id="3.60.21.10">
    <property type="match status" value="1"/>
</dbReference>
<evidence type="ECO:0008006" key="7">
    <source>
        <dbReference type="Google" id="ProtNLM"/>
    </source>
</evidence>
<organism evidence="5 6">
    <name type="scientific">Paenibacillus selenitireducens</name>
    <dbReference type="NCBI Taxonomy" id="1324314"/>
    <lineage>
        <taxon>Bacteria</taxon>
        <taxon>Bacillati</taxon>
        <taxon>Bacillota</taxon>
        <taxon>Bacilli</taxon>
        <taxon>Bacillales</taxon>
        <taxon>Paenibacillaceae</taxon>
        <taxon>Paenibacillus</taxon>
    </lineage>
</organism>
<sequence>MKMIVAYKRWVSMLIMSCLMIGCMVPAGLAEGVGIQINHTPSVANANQDYVVQASITGGVQGVTAAVYYSIDQQAQAPLAMVPIDASTYEAKIPGARLAGTQLDYYIEASEGESQPVHSTTYNVAIQPQPPVEESKELALLITELVPDTKNVNSVDGYEFVEVYNNTDATIDFNKYHFFYNGKDTWTTKESNIQIPARTPVVFWILNGSNENLQIKDFIQNFQPAADLVEGTNLFHVNGGGGMANTAARNLQIRSNEDKKVISSASYAKEHVAENMGIFYKHPEAGSTDMILLPTSGKTAATPGIISTDQVTPPIPEIQPEILHNPAQAVDAKDLEITATIKGLVPVNNKWPDVQLLYKTSSQSRYAITLMTKKSGDEFSGTIPADVLVEPKLDYKIRVKGSVESYSVNINLPAYDESKVPKLLVTEIVPNTTNVTGTSSDAYEFIEVYNNTDQPVNFKNYKVYYRYPDKGPSADVKWASTKADFILPAQQSAVFWIINEANSKLTAADFNTFYKTNLVLDQNLFIIKSDGMANSGSRAIVVKTNTEKEVSAAYYNNGIVYDGGEAGDETKEDKGIQYKYPVNGGNTMIKVSSGLNDPTPGKVDPALVPGTPIHVVPDTVSPTIKDVTGVTEVDQSKGLDLQAFADDDKQVTSVQVFIHSDKQQEYVGHNLKEDYNDKLYHYKLSSADLIGRDYIEYYFVVSDGTNDTQSEPVRVKIVGGPDQSPLRLNAKDGDILHGMFTLKGTAQQAGPDALQLRVDGQPAQDTFAALENDAYFVFDANNVDYYFKNAITMGPPEQKEKTILYTFMDPIESYTTLSFPIDASRLKIGSDNVIYIRAGSKSSPFDDRVEENKDDFEVKNVRLLLADGTEIWDAKYAERDKEIKMGDSAGKPEWIGFQFDLKPELFKSKAYAWNTKEAADGDHQVAVSHGSEEVLSKVTVDNTPPSIKATVEEGQVYRGQFTIDAEIKDAGSGVDQIEAMLDDQKIDLPYATSSGVLTGGAHVLSLKAADKVGNAASQVIHFEVPVENPNKPELIAPTLGQENVGINPNLTVKVTDPTQDPMKVSFYKGFNYDGNRVDGFNGFKNASDTEPPKEMVPQGEQALTAEEYQSISAIDGKYLVNDSVEQFPYQRYEITLDPSVQKSDRVDIAWKGNSLEGRKVSLYAWSPTAKKWEQLDHAIAGTDDFELKSTVKAGEYFMEQAEPVKKTIQIMVQDEIAPSKNKPEKDDPYDFSFVWMSDTQYYSQSYPEIYRKNVAWIAENKDNINLKYVIHTGDIVDKDYQEYQWQEADMDMKVLEDANIPYGVLAGNHDVGHQNNDYTNYWRFFGADRFEKMPTFAGSYDNNRGHYDLVSANGNDFIIVYMGWGLGDKEIDWMNEVVAKYPERKAILALHEYMLVSNNRAPIADKIFDKVVKPNKNVIAALSGHYHDAQLKVDALDDDGDGIPDRNVYQMLADYQGAEQGGLGYIRLMQFDMKNNKLHMKTYSPYLDDYNYYDPDQFPGKDEFSLDLDLQPKTKRVATDYIGVKVYTDQLIGQNQQVKSGDQTSVSWKGLKSDRYYQWYTKAEDDHSGSVLSDIWGFYTGAFTEPGRPDPENPTPQPSTPEPTKPVIPTVPTPATDKGIIQAEAGTDGSYAIDRATLEQAVKASENGKIEIRLKNASDAAKLVLDGPALQQVKERKLTIEVVASGVTVALPAASFPSSLTGADKVILNIDTTTNAAIQTAVKTVQQGNNAYTATGLVYTLSMVTIKDNKEASIHQWNGPVTITRTLTDEQRKNLDVEYAGVYYLDGNQAQYMGGKFDGRTVTFTTDHFSSFAVFEYHKQFADVTGTWAQAFIEKLAAKHIITGTDEHHYSPTQQVTRAELVTLAIRALGYEAAAKSTVFTDVSANAYYAGYVAQASELGLIQGHEGKFRPQDPITREEAAVILLKMMESMNKKASTSTSDTAFTDMKSVSDWATDAVNHLKSVGVINGKDDNRFDPRGAVTRAEIAKMIYMVQQQ</sequence>
<evidence type="ECO:0000313" key="6">
    <source>
        <dbReference type="Proteomes" id="UP000190188"/>
    </source>
</evidence>
<proteinExistence type="predicted"/>
<evidence type="ECO:0000256" key="2">
    <source>
        <dbReference type="SAM" id="SignalP"/>
    </source>
</evidence>
<feature type="domain" description="SLH" evidence="3">
    <location>
        <begin position="1816"/>
        <end position="1875"/>
    </location>
</feature>
<dbReference type="PANTHER" id="PTHR43143:SF5">
    <property type="entry name" value="SECRETED PROTEIN"/>
    <property type="match status" value="1"/>
</dbReference>
<dbReference type="InterPro" id="IPR029052">
    <property type="entry name" value="Metallo-depent_PP-like"/>
</dbReference>
<dbReference type="SUPFAM" id="SSF56300">
    <property type="entry name" value="Metallo-dependent phosphatases"/>
    <property type="match status" value="1"/>
</dbReference>
<gene>
    <name evidence="5" type="ORF">BVG16_18610</name>
</gene>
<dbReference type="GO" id="GO:0016787">
    <property type="term" value="F:hydrolase activity"/>
    <property type="evidence" value="ECO:0007669"/>
    <property type="project" value="InterPro"/>
</dbReference>
<reference evidence="5 6" key="1">
    <citation type="submission" date="2017-01" db="EMBL/GenBank/DDBJ databases">
        <title>Genome analysis of Paenibacillus selenitrireducens ES3-24.</title>
        <authorList>
            <person name="Xu D."/>
            <person name="Yao R."/>
            <person name="Zheng S."/>
        </authorList>
    </citation>
    <scope>NUCLEOTIDE SEQUENCE [LARGE SCALE GENOMIC DNA]</scope>
    <source>
        <strain evidence="5 6">ES3-24</strain>
    </source>
</reference>
<name>A0A1T2X8L2_9BACL</name>
<dbReference type="InterPro" id="IPR001119">
    <property type="entry name" value="SLH_dom"/>
</dbReference>
<feature type="signal peptide" evidence="2">
    <location>
        <begin position="1"/>
        <end position="29"/>
    </location>
</feature>
<dbReference type="Pfam" id="PF00395">
    <property type="entry name" value="SLH"/>
    <property type="match status" value="3"/>
</dbReference>
<dbReference type="STRING" id="1324314.BVG16_18610"/>
<feature type="compositionally biased region" description="Pro residues" evidence="1">
    <location>
        <begin position="1592"/>
        <end position="1608"/>
    </location>
</feature>
<dbReference type="PROSITE" id="PS51257">
    <property type="entry name" value="PROKAR_LIPOPROTEIN"/>
    <property type="match status" value="1"/>
</dbReference>
<dbReference type="InterPro" id="IPR051918">
    <property type="entry name" value="STPP_CPPED1"/>
</dbReference>
<feature type="domain" description="SLH" evidence="3">
    <location>
        <begin position="1876"/>
        <end position="1938"/>
    </location>
</feature>
<dbReference type="InterPro" id="IPR001322">
    <property type="entry name" value="Lamin_tail_dom"/>
</dbReference>
<dbReference type="PANTHER" id="PTHR43143">
    <property type="entry name" value="METALLOPHOSPHOESTERASE, CALCINEURIN SUPERFAMILY"/>
    <property type="match status" value="1"/>
</dbReference>
<dbReference type="InterPro" id="IPR004843">
    <property type="entry name" value="Calcineurin-like_PHP"/>
</dbReference>
<feature type="domain" description="SLH" evidence="3">
    <location>
        <begin position="1941"/>
        <end position="1996"/>
    </location>
</feature>
<comment type="caution">
    <text evidence="5">The sequence shown here is derived from an EMBL/GenBank/DDBJ whole genome shotgun (WGS) entry which is preliminary data.</text>
</comment>
<feature type="region of interest" description="Disordered" evidence="1">
    <location>
        <begin position="1583"/>
        <end position="1608"/>
    </location>
</feature>
<dbReference type="EMBL" id="MSZX01000007">
    <property type="protein sequence ID" value="OPA76219.1"/>
    <property type="molecule type" value="Genomic_DNA"/>
</dbReference>
<evidence type="ECO:0000256" key="1">
    <source>
        <dbReference type="SAM" id="MobiDB-lite"/>
    </source>
</evidence>
<dbReference type="Pfam" id="PF00149">
    <property type="entry name" value="Metallophos"/>
    <property type="match status" value="1"/>
</dbReference>
<evidence type="ECO:0000259" key="4">
    <source>
        <dbReference type="PROSITE" id="PS51841"/>
    </source>
</evidence>
<dbReference type="PROSITE" id="PS51272">
    <property type="entry name" value="SLH"/>
    <property type="match status" value="3"/>
</dbReference>
<dbReference type="PROSITE" id="PS51841">
    <property type="entry name" value="LTD"/>
    <property type="match status" value="1"/>
</dbReference>
<dbReference type="Proteomes" id="UP000190188">
    <property type="component" value="Unassembled WGS sequence"/>
</dbReference>
<feature type="domain" description="LTD" evidence="4">
    <location>
        <begin position="411"/>
        <end position="582"/>
    </location>
</feature>
<evidence type="ECO:0000313" key="5">
    <source>
        <dbReference type="EMBL" id="OPA76219.1"/>
    </source>
</evidence>
<dbReference type="OrthoDB" id="9772095at2"/>
<protein>
    <recommendedName>
        <fullName evidence="7">Metallophosphoesterase</fullName>
    </recommendedName>
</protein>
<keyword evidence="2" id="KW-0732">Signal</keyword>
<accession>A0A1T2X8L2</accession>